<evidence type="ECO:0000256" key="2">
    <source>
        <dbReference type="ARBA" id="ARBA00023125"/>
    </source>
</evidence>
<dbReference type="PANTHER" id="PTHR43479:SF7">
    <property type="entry name" value="TETR-FAMILY TRANSCRIPTIONAL REGULATOR"/>
    <property type="match status" value="1"/>
</dbReference>
<proteinExistence type="predicted"/>
<organism evidence="5 6">
    <name type="scientific">Mesobacillus persicus</name>
    <dbReference type="NCBI Taxonomy" id="930146"/>
    <lineage>
        <taxon>Bacteria</taxon>
        <taxon>Bacillati</taxon>
        <taxon>Bacillota</taxon>
        <taxon>Bacilli</taxon>
        <taxon>Bacillales</taxon>
        <taxon>Bacillaceae</taxon>
        <taxon>Mesobacillus</taxon>
    </lineage>
</organism>
<accession>A0A1H8APB9</accession>
<evidence type="ECO:0000256" key="3">
    <source>
        <dbReference type="PROSITE-ProRule" id="PRU00335"/>
    </source>
</evidence>
<dbReference type="PROSITE" id="PS50977">
    <property type="entry name" value="HTH_TETR_2"/>
    <property type="match status" value="1"/>
</dbReference>
<evidence type="ECO:0000259" key="4">
    <source>
        <dbReference type="PROSITE" id="PS50977"/>
    </source>
</evidence>
<name>A0A1H8APB9_9BACI</name>
<dbReference type="InterPro" id="IPR009057">
    <property type="entry name" value="Homeodomain-like_sf"/>
</dbReference>
<keyword evidence="6" id="KW-1185">Reference proteome</keyword>
<dbReference type="AlphaFoldDB" id="A0A1H8APB9"/>
<keyword evidence="1" id="KW-0678">Repressor</keyword>
<evidence type="ECO:0000313" key="5">
    <source>
        <dbReference type="EMBL" id="SEM71367.1"/>
    </source>
</evidence>
<dbReference type="Pfam" id="PF14278">
    <property type="entry name" value="TetR_C_8"/>
    <property type="match status" value="1"/>
</dbReference>
<dbReference type="GO" id="GO:0003677">
    <property type="term" value="F:DNA binding"/>
    <property type="evidence" value="ECO:0007669"/>
    <property type="project" value="UniProtKB-UniRule"/>
</dbReference>
<dbReference type="STRING" id="930146.SAMN05192533_10560"/>
<gene>
    <name evidence="5" type="ORF">SAMN05192533_10560</name>
</gene>
<protein>
    <submittedName>
        <fullName evidence="5">Transcriptional regulator C-terminal region</fullName>
    </submittedName>
</protein>
<dbReference type="SUPFAM" id="SSF46689">
    <property type="entry name" value="Homeodomain-like"/>
    <property type="match status" value="1"/>
</dbReference>
<dbReference type="EMBL" id="FOBW01000005">
    <property type="protein sequence ID" value="SEM71367.1"/>
    <property type="molecule type" value="Genomic_DNA"/>
</dbReference>
<evidence type="ECO:0000256" key="1">
    <source>
        <dbReference type="ARBA" id="ARBA00022491"/>
    </source>
</evidence>
<keyword evidence="2 3" id="KW-0238">DNA-binding</keyword>
<dbReference type="Proteomes" id="UP000198553">
    <property type="component" value="Unassembled WGS sequence"/>
</dbReference>
<feature type="DNA-binding region" description="H-T-H motif" evidence="3">
    <location>
        <begin position="13"/>
        <end position="32"/>
    </location>
</feature>
<dbReference type="Gene3D" id="1.10.357.10">
    <property type="entry name" value="Tetracycline Repressor, domain 2"/>
    <property type="match status" value="1"/>
</dbReference>
<dbReference type="InterPro" id="IPR039532">
    <property type="entry name" value="TetR_C_Firmicutes"/>
</dbReference>
<dbReference type="InterPro" id="IPR001647">
    <property type="entry name" value="HTH_TetR"/>
</dbReference>
<evidence type="ECO:0000313" key="6">
    <source>
        <dbReference type="Proteomes" id="UP000198553"/>
    </source>
</evidence>
<sequence length="170" mass="19298">MQLLKEKPISSITVKELCGMADINRSTFYSHYSDPYDLLTQIEEEIIQDMNETLMSYNLNHDEEALLMVEKIVEYVAANSDVCETLFSEHGDPSFKKRVMTVAHDHTVKSWVNSYAVEDPKVSEYVSLFAISGSIHILEIWLKNGMDKSPKQMAEIINNLTNKGLSSFGV</sequence>
<reference evidence="6" key="1">
    <citation type="submission" date="2016-10" db="EMBL/GenBank/DDBJ databases">
        <authorList>
            <person name="Varghese N."/>
            <person name="Submissions S."/>
        </authorList>
    </citation>
    <scope>NUCLEOTIDE SEQUENCE [LARGE SCALE GENOMIC DNA]</scope>
    <source>
        <strain evidence="6">B48,IBRC-M 10115,DSM 25386,CECT 8001</strain>
    </source>
</reference>
<dbReference type="InterPro" id="IPR050624">
    <property type="entry name" value="HTH-type_Tx_Regulator"/>
</dbReference>
<feature type="domain" description="HTH tetR-type" evidence="4">
    <location>
        <begin position="1"/>
        <end position="50"/>
    </location>
</feature>
<dbReference type="PANTHER" id="PTHR43479">
    <property type="entry name" value="ACREF/ENVCD OPERON REPRESSOR-RELATED"/>
    <property type="match status" value="1"/>
</dbReference>